<keyword evidence="3" id="KW-1185">Reference proteome</keyword>
<reference evidence="2 3" key="1">
    <citation type="submission" date="2017-12" db="EMBL/GenBank/DDBJ databases">
        <title>Comparative genomics of Botrytis spp.</title>
        <authorList>
            <person name="Valero-Jimenez C.A."/>
            <person name="Tapia P."/>
            <person name="Veloso J."/>
            <person name="Silva-Moreno E."/>
            <person name="Staats M."/>
            <person name="Valdes J.H."/>
            <person name="Van Kan J.A.L."/>
        </authorList>
    </citation>
    <scope>NUCLEOTIDE SEQUENCE [LARGE SCALE GENOMIC DNA]</scope>
    <source>
        <strain evidence="2 3">Bt9001</strain>
    </source>
</reference>
<proteinExistence type="predicted"/>
<comment type="caution">
    <text evidence="2">The sequence shown here is derived from an EMBL/GenBank/DDBJ whole genome shotgun (WGS) entry which is preliminary data.</text>
</comment>
<dbReference type="EMBL" id="PQXH01000118">
    <property type="protein sequence ID" value="TGO11050.1"/>
    <property type="molecule type" value="Genomic_DNA"/>
</dbReference>
<feature type="domain" description="Thioesterase" evidence="1">
    <location>
        <begin position="136"/>
        <end position="206"/>
    </location>
</feature>
<dbReference type="SUPFAM" id="SSF53474">
    <property type="entry name" value="alpha/beta-Hydrolases"/>
    <property type="match status" value="1"/>
</dbReference>
<protein>
    <recommendedName>
        <fullName evidence="1">Thioesterase domain-containing protein</fullName>
    </recommendedName>
</protein>
<evidence type="ECO:0000259" key="1">
    <source>
        <dbReference type="Pfam" id="PF00975"/>
    </source>
</evidence>
<name>A0A4Z1EHZ8_9HELO</name>
<dbReference type="InterPro" id="IPR029058">
    <property type="entry name" value="AB_hydrolase_fold"/>
</dbReference>
<sequence length="217" mass="24300">MKFMKLNIDETLPEELLGRHHMVVSTNCVHATRDLRHSLSDIYKLLRPSIDCVVLLEGTQRLASLDLWLFDDGRHYAMQIAWAWERDMQATGFSHVDWSNGISLICGMLADTKDPCPAKATSMLLHRANSASGDRNVFLVPGGIGSRAVFRGLQPSLVAVMNVSVYALDSPFTIIKSDPRQPPTLEELAAIYVAEIKRKQPEGPYLIRVLCRRRGSL</sequence>
<dbReference type="Gene3D" id="3.40.50.1820">
    <property type="entry name" value="alpha/beta hydrolase"/>
    <property type="match status" value="1"/>
</dbReference>
<accession>A0A4Z1EHZ8</accession>
<evidence type="ECO:0000313" key="2">
    <source>
        <dbReference type="EMBL" id="TGO11050.1"/>
    </source>
</evidence>
<dbReference type="AlphaFoldDB" id="A0A4Z1EHZ8"/>
<dbReference type="InterPro" id="IPR029063">
    <property type="entry name" value="SAM-dependent_MTases_sf"/>
</dbReference>
<dbReference type="Gene3D" id="3.40.50.150">
    <property type="entry name" value="Vaccinia Virus protein VP39"/>
    <property type="match status" value="1"/>
</dbReference>
<dbReference type="OrthoDB" id="429813at2759"/>
<organism evidence="2 3">
    <name type="scientific">Botrytis tulipae</name>
    <dbReference type="NCBI Taxonomy" id="87230"/>
    <lineage>
        <taxon>Eukaryota</taxon>
        <taxon>Fungi</taxon>
        <taxon>Dikarya</taxon>
        <taxon>Ascomycota</taxon>
        <taxon>Pezizomycotina</taxon>
        <taxon>Leotiomycetes</taxon>
        <taxon>Helotiales</taxon>
        <taxon>Sclerotiniaceae</taxon>
        <taxon>Botrytis</taxon>
    </lineage>
</organism>
<dbReference type="Pfam" id="PF00975">
    <property type="entry name" value="Thioesterase"/>
    <property type="match status" value="1"/>
</dbReference>
<dbReference type="Proteomes" id="UP000297777">
    <property type="component" value="Unassembled WGS sequence"/>
</dbReference>
<evidence type="ECO:0000313" key="3">
    <source>
        <dbReference type="Proteomes" id="UP000297777"/>
    </source>
</evidence>
<gene>
    <name evidence="2" type="ORF">BTUL_0118g00070</name>
</gene>
<dbReference type="InterPro" id="IPR001031">
    <property type="entry name" value="Thioesterase"/>
</dbReference>